<dbReference type="SUPFAM" id="SSF56954">
    <property type="entry name" value="Outer membrane efflux proteins (OEP)"/>
    <property type="match status" value="1"/>
</dbReference>
<dbReference type="Gene3D" id="1.20.1600.10">
    <property type="entry name" value="Outer membrane efflux proteins (OEP)"/>
    <property type="match status" value="1"/>
</dbReference>
<organism evidence="4 5">
    <name type="scientific">Desulfosarcina widdelii</name>
    <dbReference type="NCBI Taxonomy" id="947919"/>
    <lineage>
        <taxon>Bacteria</taxon>
        <taxon>Pseudomonadati</taxon>
        <taxon>Thermodesulfobacteriota</taxon>
        <taxon>Desulfobacteria</taxon>
        <taxon>Desulfobacterales</taxon>
        <taxon>Desulfosarcinaceae</taxon>
        <taxon>Desulfosarcina</taxon>
    </lineage>
</organism>
<dbReference type="PANTHER" id="PTHR30203:SF32">
    <property type="entry name" value="CATION EFFLUX SYSTEM PROTEIN CUSC"/>
    <property type="match status" value="1"/>
</dbReference>
<gene>
    <name evidence="4" type="ORF">DSCW_55660</name>
</gene>
<evidence type="ECO:0000256" key="1">
    <source>
        <dbReference type="ARBA" id="ARBA00007613"/>
    </source>
</evidence>
<dbReference type="NCBIfam" id="TIGR01845">
    <property type="entry name" value="outer_NodT"/>
    <property type="match status" value="1"/>
</dbReference>
<dbReference type="KEGG" id="dwd:DSCW_55660"/>
<evidence type="ECO:0000313" key="5">
    <source>
        <dbReference type="Proteomes" id="UP000427769"/>
    </source>
</evidence>
<comment type="similarity">
    <text evidence="1 2">Belongs to the outer membrane factor (OMF) (TC 1.B.17) family.</text>
</comment>
<proteinExistence type="inferred from homology"/>
<comment type="subcellular location">
    <subcellularLocation>
        <location evidence="2">Cell membrane</location>
        <topology evidence="2">Lipid-anchor</topology>
    </subcellularLocation>
</comment>
<dbReference type="OrthoDB" id="9783163at2"/>
<dbReference type="Gene3D" id="2.20.200.10">
    <property type="entry name" value="Outer membrane efflux proteins (OEP)"/>
    <property type="match status" value="1"/>
</dbReference>
<dbReference type="InterPro" id="IPR003423">
    <property type="entry name" value="OMP_efflux"/>
</dbReference>
<dbReference type="GO" id="GO:0005886">
    <property type="term" value="C:plasma membrane"/>
    <property type="evidence" value="ECO:0007669"/>
    <property type="project" value="UniProtKB-SubCell"/>
</dbReference>
<protein>
    <submittedName>
        <fullName evidence="4">Outer membrane efflux protein</fullName>
    </submittedName>
</protein>
<accession>A0A5K7ZD84</accession>
<dbReference type="RefSeq" id="WP_155306811.1">
    <property type="nucleotide sequence ID" value="NZ_AP021875.1"/>
</dbReference>
<reference evidence="4 5" key="1">
    <citation type="submission" date="2019-11" db="EMBL/GenBank/DDBJ databases">
        <title>Comparative genomics of hydrocarbon-degrading Desulfosarcina strains.</title>
        <authorList>
            <person name="Watanabe M."/>
            <person name="Kojima H."/>
            <person name="Fukui M."/>
        </authorList>
    </citation>
    <scope>NUCLEOTIDE SEQUENCE [LARGE SCALE GENOMIC DNA]</scope>
    <source>
        <strain evidence="4 5">PP31</strain>
    </source>
</reference>
<name>A0A5K7ZD84_9BACT</name>
<dbReference type="Pfam" id="PF02321">
    <property type="entry name" value="OEP"/>
    <property type="match status" value="2"/>
</dbReference>
<dbReference type="InterPro" id="IPR010131">
    <property type="entry name" value="MdtP/NodT-like"/>
</dbReference>
<keyword evidence="2" id="KW-0812">Transmembrane</keyword>
<dbReference type="EMBL" id="AP021875">
    <property type="protein sequence ID" value="BBO78149.1"/>
    <property type="molecule type" value="Genomic_DNA"/>
</dbReference>
<dbReference type="GO" id="GO:0015562">
    <property type="term" value="F:efflux transmembrane transporter activity"/>
    <property type="evidence" value="ECO:0007669"/>
    <property type="project" value="InterPro"/>
</dbReference>
<keyword evidence="2" id="KW-0449">Lipoprotein</keyword>
<evidence type="ECO:0000256" key="2">
    <source>
        <dbReference type="RuleBase" id="RU362097"/>
    </source>
</evidence>
<keyword evidence="2" id="KW-0564">Palmitate</keyword>
<keyword evidence="2" id="KW-1134">Transmembrane beta strand</keyword>
<keyword evidence="3" id="KW-0175">Coiled coil</keyword>
<dbReference type="AlphaFoldDB" id="A0A5K7ZD84"/>
<dbReference type="PANTHER" id="PTHR30203">
    <property type="entry name" value="OUTER MEMBRANE CATION EFFLUX PROTEIN"/>
    <property type="match status" value="1"/>
</dbReference>
<keyword evidence="5" id="KW-1185">Reference proteome</keyword>
<evidence type="ECO:0000256" key="3">
    <source>
        <dbReference type="SAM" id="Coils"/>
    </source>
</evidence>
<evidence type="ECO:0000313" key="4">
    <source>
        <dbReference type="EMBL" id="BBO78149.1"/>
    </source>
</evidence>
<feature type="coiled-coil region" evidence="3">
    <location>
        <begin position="216"/>
        <end position="250"/>
    </location>
</feature>
<sequence length="467" mass="51638">MIHNKTIAILSTFLCLLVLHGCAGMIRKEYQQPEVALPDQWLTQPETGEQVLATQQWWLVFDDPQLNRLIELALTTNNDLAAATIKVRKARLSADLEATNLTPDLSVSASSGIQKDLEHGDRTESSGTNTSLSWELDLWGKLASSRDAAEWEAQATAQDRAATALSLVGTTAGLYWQIAYLNQAIDTSKEGIAYTQKTLDLVKVKYEAGEVSRLDLLQAEQNVESQKADLADLEQQMVEARNALAVLFDQAPEHLMADPKRLIEMPMPALDAGLPAAVLGSRPDLMAAEMRLRSTLADANSTRASYYPSLSLTGALGTSSTELFNFLQNPVASLGAGLTLPFVQWNEAKLNTRIAEADYEQAVVEFRQTLYEALQEVEDALSARKHYRIQEDALRRSLTLAEEAERVSEVRYTSGKTGVQDWLDQQETRRSADLALAKNRYNQLKNMMTLYQALGGDATVAEESQQE</sequence>
<dbReference type="Proteomes" id="UP000427769">
    <property type="component" value="Chromosome"/>
</dbReference>
<keyword evidence="2" id="KW-0472">Membrane</keyword>